<organism evidence="5 6">
    <name type="scientific">Brachybacterium vulturis</name>
    <dbReference type="NCBI Taxonomy" id="2017484"/>
    <lineage>
        <taxon>Bacteria</taxon>
        <taxon>Bacillati</taxon>
        <taxon>Actinomycetota</taxon>
        <taxon>Actinomycetes</taxon>
        <taxon>Micrococcales</taxon>
        <taxon>Dermabacteraceae</taxon>
        <taxon>Brachybacterium</taxon>
    </lineage>
</organism>
<reference evidence="6" key="1">
    <citation type="submission" date="2017-09" db="EMBL/GenBank/DDBJ databases">
        <title>Brachybacterium sp. VM2412.</title>
        <authorList>
            <person name="Tak E.J."/>
            <person name="Bae J.-W."/>
        </authorList>
    </citation>
    <scope>NUCLEOTIDE SEQUENCE [LARGE SCALE GENOMIC DNA]</scope>
    <source>
        <strain evidence="6">VM2412</strain>
    </source>
</reference>
<sequence>MRKNLQVSIRPRATTRAVREGEGMARLIDIARAAGVSEATVSRVLNGKAGVNEATRQAVLDVARRLGRDLGPGASGSGPLVGVLVPDLDNQVFAAWAERIEAELFERGATALVAIRARTVEREREFLQRFLHCGVDAIIVVSGHHAQHRGPVDHYREIIAGGTPLVLINGVREELDAAFLSSDEEHAVRAVLTHLQELGHQQVGLAVGDEHTWPVREKLRVFEAVTADWGERPQPVSFTDFSYAGGYEAARDLVDRGATAILCGSDVMAAGALEGVRSQGLSVPRDVSVAGYDDVFWASLTSPPLTTVRQAVGSIARAAVRTALGGGEDSRRPARTEVVVRPQLIVRGSTAAAPEEAASMVW</sequence>
<dbReference type="AlphaFoldDB" id="A0A291GPW3"/>
<dbReference type="Gene3D" id="3.40.50.2300">
    <property type="match status" value="2"/>
</dbReference>
<accession>A0A291GPW3</accession>
<proteinExistence type="predicted"/>
<dbReference type="InterPro" id="IPR046335">
    <property type="entry name" value="LacI/GalR-like_sensor"/>
</dbReference>
<dbReference type="InterPro" id="IPR010982">
    <property type="entry name" value="Lambda_DNA-bd_dom_sf"/>
</dbReference>
<feature type="domain" description="HTH lacI-type" evidence="4">
    <location>
        <begin position="25"/>
        <end position="67"/>
    </location>
</feature>
<dbReference type="PROSITE" id="PS50932">
    <property type="entry name" value="HTH_LACI_2"/>
    <property type="match status" value="1"/>
</dbReference>
<dbReference type="CDD" id="cd01392">
    <property type="entry name" value="HTH_LacI"/>
    <property type="match status" value="1"/>
</dbReference>
<dbReference type="Pfam" id="PF13377">
    <property type="entry name" value="Peripla_BP_3"/>
    <property type="match status" value="1"/>
</dbReference>
<dbReference type="Gene3D" id="1.10.260.40">
    <property type="entry name" value="lambda repressor-like DNA-binding domains"/>
    <property type="match status" value="1"/>
</dbReference>
<dbReference type="SUPFAM" id="SSF53822">
    <property type="entry name" value="Periplasmic binding protein-like I"/>
    <property type="match status" value="1"/>
</dbReference>
<evidence type="ECO:0000256" key="3">
    <source>
        <dbReference type="ARBA" id="ARBA00023163"/>
    </source>
</evidence>
<dbReference type="EMBL" id="CP023563">
    <property type="protein sequence ID" value="ATG52399.1"/>
    <property type="molecule type" value="Genomic_DNA"/>
</dbReference>
<dbReference type="SMART" id="SM00354">
    <property type="entry name" value="HTH_LACI"/>
    <property type="match status" value="1"/>
</dbReference>
<dbReference type="PROSITE" id="PS00356">
    <property type="entry name" value="HTH_LACI_1"/>
    <property type="match status" value="1"/>
</dbReference>
<dbReference type="SUPFAM" id="SSF47413">
    <property type="entry name" value="lambda repressor-like DNA-binding domains"/>
    <property type="match status" value="1"/>
</dbReference>
<dbReference type="InterPro" id="IPR000843">
    <property type="entry name" value="HTH_LacI"/>
</dbReference>
<evidence type="ECO:0000256" key="1">
    <source>
        <dbReference type="ARBA" id="ARBA00023015"/>
    </source>
</evidence>
<dbReference type="GO" id="GO:0003700">
    <property type="term" value="F:DNA-binding transcription factor activity"/>
    <property type="evidence" value="ECO:0007669"/>
    <property type="project" value="TreeGrafter"/>
</dbReference>
<keyword evidence="6" id="KW-1185">Reference proteome</keyword>
<evidence type="ECO:0000313" key="6">
    <source>
        <dbReference type="Proteomes" id="UP000218165"/>
    </source>
</evidence>
<evidence type="ECO:0000313" key="5">
    <source>
        <dbReference type="EMBL" id="ATG52399.1"/>
    </source>
</evidence>
<gene>
    <name evidence="5" type="ORF">CFK38_13380</name>
</gene>
<dbReference type="PANTHER" id="PTHR30146">
    <property type="entry name" value="LACI-RELATED TRANSCRIPTIONAL REPRESSOR"/>
    <property type="match status" value="1"/>
</dbReference>
<dbReference type="CDD" id="cd06267">
    <property type="entry name" value="PBP1_LacI_sugar_binding-like"/>
    <property type="match status" value="1"/>
</dbReference>
<name>A0A291GPW3_9MICO</name>
<keyword evidence="3" id="KW-0804">Transcription</keyword>
<dbReference type="InterPro" id="IPR028082">
    <property type="entry name" value="Peripla_BP_I"/>
</dbReference>
<evidence type="ECO:0000256" key="2">
    <source>
        <dbReference type="ARBA" id="ARBA00023125"/>
    </source>
</evidence>
<dbReference type="KEGG" id="brz:CFK38_13380"/>
<protein>
    <submittedName>
        <fullName evidence="5">LacI family transcriptional regulator</fullName>
    </submittedName>
</protein>
<keyword evidence="1" id="KW-0805">Transcription regulation</keyword>
<dbReference type="Proteomes" id="UP000218165">
    <property type="component" value="Chromosome"/>
</dbReference>
<dbReference type="GO" id="GO:0000976">
    <property type="term" value="F:transcription cis-regulatory region binding"/>
    <property type="evidence" value="ECO:0007669"/>
    <property type="project" value="TreeGrafter"/>
</dbReference>
<dbReference type="PRINTS" id="PR00036">
    <property type="entry name" value="HTHLACI"/>
</dbReference>
<keyword evidence="2" id="KW-0238">DNA-binding</keyword>
<evidence type="ECO:0000259" key="4">
    <source>
        <dbReference type="PROSITE" id="PS50932"/>
    </source>
</evidence>
<dbReference type="PANTHER" id="PTHR30146:SF153">
    <property type="entry name" value="LACTOSE OPERON REPRESSOR"/>
    <property type="match status" value="1"/>
</dbReference>
<dbReference type="Pfam" id="PF00356">
    <property type="entry name" value="LacI"/>
    <property type="match status" value="1"/>
</dbReference>